<organism evidence="5 6">
    <name type="scientific">Bimuria novae-zelandiae CBS 107.79</name>
    <dbReference type="NCBI Taxonomy" id="1447943"/>
    <lineage>
        <taxon>Eukaryota</taxon>
        <taxon>Fungi</taxon>
        <taxon>Dikarya</taxon>
        <taxon>Ascomycota</taxon>
        <taxon>Pezizomycotina</taxon>
        <taxon>Dothideomycetes</taxon>
        <taxon>Pleosporomycetidae</taxon>
        <taxon>Pleosporales</taxon>
        <taxon>Massarineae</taxon>
        <taxon>Didymosphaeriaceae</taxon>
        <taxon>Bimuria</taxon>
    </lineage>
</organism>
<keyword evidence="6" id="KW-1185">Reference proteome</keyword>
<feature type="domain" description="Chromodomain-helicase-DNA-binding protein 1-like C-terminal" evidence="4">
    <location>
        <begin position="198"/>
        <end position="277"/>
    </location>
</feature>
<dbReference type="InterPro" id="IPR025260">
    <property type="entry name" value="CHD1-like_C"/>
</dbReference>
<evidence type="ECO:0000256" key="1">
    <source>
        <dbReference type="ARBA" id="ARBA00004123"/>
    </source>
</evidence>
<dbReference type="Pfam" id="PF13907">
    <property type="entry name" value="CHD1-like_C"/>
    <property type="match status" value="1"/>
</dbReference>
<evidence type="ECO:0000313" key="6">
    <source>
        <dbReference type="Proteomes" id="UP000800036"/>
    </source>
</evidence>
<name>A0A6A5VQS3_9PLEO</name>
<dbReference type="Proteomes" id="UP000800036">
    <property type="component" value="Unassembled WGS sequence"/>
</dbReference>
<accession>A0A6A5VQS3</accession>
<gene>
    <name evidence="5" type="ORF">BU23DRAFT_190709</name>
</gene>
<dbReference type="GO" id="GO:0005634">
    <property type="term" value="C:nucleus"/>
    <property type="evidence" value="ECO:0007669"/>
    <property type="project" value="UniProtKB-SubCell"/>
</dbReference>
<keyword evidence="2" id="KW-0539">Nucleus</keyword>
<evidence type="ECO:0000313" key="5">
    <source>
        <dbReference type="EMBL" id="KAF1978919.1"/>
    </source>
</evidence>
<dbReference type="EMBL" id="ML976659">
    <property type="protein sequence ID" value="KAF1978919.1"/>
    <property type="molecule type" value="Genomic_DNA"/>
</dbReference>
<protein>
    <recommendedName>
        <fullName evidence="4">Chromodomain-helicase-DNA-binding protein 1-like C-terminal domain-containing protein</fullName>
    </recommendedName>
</protein>
<evidence type="ECO:0000259" key="4">
    <source>
        <dbReference type="Pfam" id="PF13907"/>
    </source>
</evidence>
<comment type="subcellular location">
    <subcellularLocation>
        <location evidence="1">Nucleus</location>
    </subcellularLocation>
</comment>
<feature type="compositionally biased region" description="Basic residues" evidence="3">
    <location>
        <begin position="383"/>
        <end position="392"/>
    </location>
</feature>
<dbReference type="OrthoDB" id="3801079at2759"/>
<feature type="region of interest" description="Disordered" evidence="3">
    <location>
        <begin position="104"/>
        <end position="184"/>
    </location>
</feature>
<sequence length="392" mass="43295">MSLVESLTIMLSLTKHSANTWHVSTLYFKFYSCPFISQQSDYTFETTAYELAPPQHVGQFGQIRLWPARERCAGKQGGSFLSPADAQTQAREMDRCARFALSVREEEGKNGGGDGRVPPSNPPIYGTTSPLPRDMPLATNPRKISSPLSSPPTSPKHDTTIDDSDTSQTPSSSTLANSEPESRPIPVAMNEIRAHSYPELDLEAEEILEPVKAHLKRLKATNVVSYPKGSAFIKVKPHAQVVKERLLPIGEFIVSRVNGNNVLEMRLCHHIAKHYWPLPPSPGEPAHLRIHSTYHNALYIRAHRPPPAEPPRPRSTTPPPPLEPSSASSSPKDSPDPDPRPQPSPPNSKTQAVKKKLSGMATRITNLVQPHKSSESTFDPLSQHRKGLPRVY</sequence>
<dbReference type="AlphaFoldDB" id="A0A6A5VQS3"/>
<feature type="region of interest" description="Disordered" evidence="3">
    <location>
        <begin position="303"/>
        <end position="392"/>
    </location>
</feature>
<evidence type="ECO:0000256" key="3">
    <source>
        <dbReference type="SAM" id="MobiDB-lite"/>
    </source>
</evidence>
<evidence type="ECO:0000256" key="2">
    <source>
        <dbReference type="ARBA" id="ARBA00023242"/>
    </source>
</evidence>
<reference evidence="5" key="1">
    <citation type="journal article" date="2020" name="Stud. Mycol.">
        <title>101 Dothideomycetes genomes: a test case for predicting lifestyles and emergence of pathogens.</title>
        <authorList>
            <person name="Haridas S."/>
            <person name="Albert R."/>
            <person name="Binder M."/>
            <person name="Bloem J."/>
            <person name="Labutti K."/>
            <person name="Salamov A."/>
            <person name="Andreopoulos B."/>
            <person name="Baker S."/>
            <person name="Barry K."/>
            <person name="Bills G."/>
            <person name="Bluhm B."/>
            <person name="Cannon C."/>
            <person name="Castanera R."/>
            <person name="Culley D."/>
            <person name="Daum C."/>
            <person name="Ezra D."/>
            <person name="Gonzalez J."/>
            <person name="Henrissat B."/>
            <person name="Kuo A."/>
            <person name="Liang C."/>
            <person name="Lipzen A."/>
            <person name="Lutzoni F."/>
            <person name="Magnuson J."/>
            <person name="Mondo S."/>
            <person name="Nolan M."/>
            <person name="Ohm R."/>
            <person name="Pangilinan J."/>
            <person name="Park H.-J."/>
            <person name="Ramirez L."/>
            <person name="Alfaro M."/>
            <person name="Sun H."/>
            <person name="Tritt A."/>
            <person name="Yoshinaga Y."/>
            <person name="Zwiers L.-H."/>
            <person name="Turgeon B."/>
            <person name="Goodwin S."/>
            <person name="Spatafora J."/>
            <person name="Crous P."/>
            <person name="Grigoriev I."/>
        </authorList>
    </citation>
    <scope>NUCLEOTIDE SEQUENCE</scope>
    <source>
        <strain evidence="5">CBS 107.79</strain>
    </source>
</reference>
<proteinExistence type="predicted"/>